<reference evidence="3 4" key="1">
    <citation type="submission" date="2018-10" db="EMBL/GenBank/DDBJ databases">
        <title>A high-quality apple genome assembly.</title>
        <authorList>
            <person name="Hu J."/>
        </authorList>
    </citation>
    <scope>NUCLEOTIDE SEQUENCE [LARGE SCALE GENOMIC DNA]</scope>
    <source>
        <strain evidence="4">cv. HFTH1</strain>
        <tissue evidence="3">Young leaf</tissue>
    </source>
</reference>
<organism evidence="3 4">
    <name type="scientific">Malus domestica</name>
    <name type="common">Apple</name>
    <name type="synonym">Pyrus malus</name>
    <dbReference type="NCBI Taxonomy" id="3750"/>
    <lineage>
        <taxon>Eukaryota</taxon>
        <taxon>Viridiplantae</taxon>
        <taxon>Streptophyta</taxon>
        <taxon>Embryophyta</taxon>
        <taxon>Tracheophyta</taxon>
        <taxon>Spermatophyta</taxon>
        <taxon>Magnoliopsida</taxon>
        <taxon>eudicotyledons</taxon>
        <taxon>Gunneridae</taxon>
        <taxon>Pentapetalae</taxon>
        <taxon>rosids</taxon>
        <taxon>fabids</taxon>
        <taxon>Rosales</taxon>
        <taxon>Rosaceae</taxon>
        <taxon>Amygdaloideae</taxon>
        <taxon>Maleae</taxon>
        <taxon>Malus</taxon>
    </lineage>
</organism>
<sequence length="237" mass="26240">MRANTYKAQGQPSRRRCGILQSTPLRETDVLVGTPNGRESGSDTKQYTTPSSAEILSALWWNPAHRSDPTHGFVFASRSSKTRLSIYACHPCAGAMLIFSVSFQFYRMSPNSIPRLPPQRYCPLCGGTRRTGPTPLTGLFLQAAAPKRISEEYMRANTYKAQGQPSRRRCGILQSTPLRETDVLVGTPNGRESGSDTKQYTTPSSAEILSALWWNPAHRSDPTHGFVFASRSSKTRL</sequence>
<evidence type="ECO:0000256" key="2">
    <source>
        <dbReference type="SAM" id="Phobius"/>
    </source>
</evidence>
<keyword evidence="2" id="KW-0812">Transmembrane</keyword>
<dbReference type="EMBL" id="RDQH01000328">
    <property type="protein sequence ID" value="RXI06793.1"/>
    <property type="molecule type" value="Genomic_DNA"/>
</dbReference>
<keyword evidence="4" id="KW-1185">Reference proteome</keyword>
<proteinExistence type="predicted"/>
<feature type="transmembrane region" description="Helical" evidence="2">
    <location>
        <begin position="84"/>
        <end position="106"/>
    </location>
</feature>
<evidence type="ECO:0000256" key="1">
    <source>
        <dbReference type="SAM" id="MobiDB-lite"/>
    </source>
</evidence>
<feature type="compositionally biased region" description="Polar residues" evidence="1">
    <location>
        <begin position="37"/>
        <end position="48"/>
    </location>
</feature>
<keyword evidence="2" id="KW-0472">Membrane</keyword>
<dbReference type="Proteomes" id="UP000290289">
    <property type="component" value="Chromosome 2"/>
</dbReference>
<comment type="caution">
    <text evidence="3">The sequence shown here is derived from an EMBL/GenBank/DDBJ whole genome shotgun (WGS) entry which is preliminary data.</text>
</comment>
<evidence type="ECO:0000313" key="4">
    <source>
        <dbReference type="Proteomes" id="UP000290289"/>
    </source>
</evidence>
<evidence type="ECO:0000313" key="3">
    <source>
        <dbReference type="EMBL" id="RXI06793.1"/>
    </source>
</evidence>
<gene>
    <name evidence="3" type="ORF">DVH24_025929</name>
</gene>
<feature type="region of interest" description="Disordered" evidence="1">
    <location>
        <begin position="28"/>
        <end position="48"/>
    </location>
</feature>
<protein>
    <submittedName>
        <fullName evidence="3">Uncharacterized protein</fullName>
    </submittedName>
</protein>
<dbReference type="AlphaFoldDB" id="A0A498KNA9"/>
<name>A0A498KNA9_MALDO</name>
<keyword evidence="2" id="KW-1133">Transmembrane helix</keyword>
<accession>A0A498KNA9</accession>